<dbReference type="SUPFAM" id="SSF57756">
    <property type="entry name" value="Retrovirus zinc finger-like domains"/>
    <property type="match status" value="1"/>
</dbReference>
<comment type="caution">
    <text evidence="5">The sequence shown here is derived from an EMBL/GenBank/DDBJ whole genome shotgun (WGS) entry which is preliminary data.</text>
</comment>
<feature type="region of interest" description="Disordered" evidence="3">
    <location>
        <begin position="310"/>
        <end position="333"/>
    </location>
</feature>
<dbReference type="GO" id="GO:0016787">
    <property type="term" value="F:hydrolase activity"/>
    <property type="evidence" value="ECO:0007669"/>
    <property type="project" value="UniProtKB-KW"/>
</dbReference>
<dbReference type="SMART" id="SM00343">
    <property type="entry name" value="ZnF_C2HC"/>
    <property type="match status" value="1"/>
</dbReference>
<dbReference type="GO" id="GO:0008270">
    <property type="term" value="F:zinc ion binding"/>
    <property type="evidence" value="ECO:0007669"/>
    <property type="project" value="InterPro"/>
</dbReference>
<reference evidence="5" key="1">
    <citation type="journal article" date="2019" name="Sci. Rep.">
        <title>Draft genome of Tanacetum cinerariifolium, the natural source of mosquito coil.</title>
        <authorList>
            <person name="Yamashiro T."/>
            <person name="Shiraishi A."/>
            <person name="Satake H."/>
            <person name="Nakayama K."/>
        </authorList>
    </citation>
    <scope>NUCLEOTIDE SEQUENCE</scope>
</reference>
<dbReference type="InterPro" id="IPR001878">
    <property type="entry name" value="Znf_CCHC"/>
</dbReference>
<organism evidence="5">
    <name type="scientific">Tanacetum cinerariifolium</name>
    <name type="common">Dalmatian daisy</name>
    <name type="synonym">Chrysanthemum cinerariifolium</name>
    <dbReference type="NCBI Taxonomy" id="118510"/>
    <lineage>
        <taxon>Eukaryota</taxon>
        <taxon>Viridiplantae</taxon>
        <taxon>Streptophyta</taxon>
        <taxon>Embryophyta</taxon>
        <taxon>Tracheophyta</taxon>
        <taxon>Spermatophyta</taxon>
        <taxon>Magnoliopsida</taxon>
        <taxon>eudicotyledons</taxon>
        <taxon>Gunneridae</taxon>
        <taxon>Pentapetalae</taxon>
        <taxon>asterids</taxon>
        <taxon>campanulids</taxon>
        <taxon>Asterales</taxon>
        <taxon>Asteraceae</taxon>
        <taxon>Asteroideae</taxon>
        <taxon>Anthemideae</taxon>
        <taxon>Anthemidinae</taxon>
        <taxon>Tanacetum</taxon>
    </lineage>
</organism>
<feature type="domain" description="CCHC-type" evidence="4">
    <location>
        <begin position="386"/>
        <end position="402"/>
    </location>
</feature>
<feature type="region of interest" description="Disordered" evidence="3">
    <location>
        <begin position="352"/>
        <end position="376"/>
    </location>
</feature>
<feature type="region of interest" description="Disordered" evidence="3">
    <location>
        <begin position="172"/>
        <end position="194"/>
    </location>
</feature>
<keyword evidence="1" id="KW-0479">Metal-binding</keyword>
<feature type="compositionally biased region" description="Polar residues" evidence="3">
    <location>
        <begin position="352"/>
        <end position="369"/>
    </location>
</feature>
<keyword evidence="2" id="KW-0378">Hydrolase</keyword>
<dbReference type="Gene3D" id="4.10.60.10">
    <property type="entry name" value="Zinc finger, CCHC-type"/>
    <property type="match status" value="1"/>
</dbReference>
<dbReference type="InterPro" id="IPR039537">
    <property type="entry name" value="Retrotran_Ty1/copia-like"/>
</dbReference>
<dbReference type="PANTHER" id="PTHR42648">
    <property type="entry name" value="TRANSPOSASE, PUTATIVE-RELATED"/>
    <property type="match status" value="1"/>
</dbReference>
<feature type="compositionally biased region" description="Basic and acidic residues" evidence="3">
    <location>
        <begin position="318"/>
        <end position="333"/>
    </location>
</feature>
<dbReference type="InterPro" id="IPR036397">
    <property type="entry name" value="RNaseH_sf"/>
</dbReference>
<evidence type="ECO:0000313" key="5">
    <source>
        <dbReference type="EMBL" id="GEU85773.1"/>
    </source>
</evidence>
<gene>
    <name evidence="5" type="ORF">Tci_057751</name>
</gene>
<dbReference type="AlphaFoldDB" id="A0A6L2NHW4"/>
<sequence length="864" mass="98232">MHMKRNLKLCNFVEKYLGTVRFGNNQSARILGYGDLVQGNITINMVYYVEGLNHNLFLVGQFCDADLEKDIVSGLPKLKYVKDHLCSSCELSKVKRSSFKTKAVPSSKGRLNLLHMDLCGPMRVESINGKKYILIIIDDYSRFTWTLFLISKDETPKVLKDFLKMIQRNDQAQTSDYDNSGPTPQLQNVSSSADRTAPSQQELNLLFGPLYDEFFNAVARLEVVQIFITYPTHKTFLIYQMDVKTIFLNGPLKEEVFVAQPDGLVDLDHLEKVYRLRKTLYGLKQALRACYDELSNFLISKGFTKEIAKPITPPSETASEKDSNPKQAQRDKDMQKNFDLIAKYFKKIYKPTNNNLDTSSNSRNKNVDTTPRENVGSPVVQQSGIQCFNCKEFRHFAKECRKPKGVQNDTGYNVFANDLQHFEQSESISNTCIVQMDDSNVIPDSPDMCDDDIQNDQNDVESDDGHVTLANLIANLKLDVDENKKIQKQLKETNTTLAQELKECKTILAETSKTLGDLNSKTSNVNAVCATCGKCLVDSNHFACVTKMLNDVNARTKKPNVVPISTKKPKGHANKSVATPHKEKVASKPTNQKPQSYFRMLYEKTSKTWKWWIEQQNPSGYKWVLKTKTQWVAKAKNENVQKREEGIDFEESFAPVARLEAVRIFVAYAAHKYFLIYQMDVKTAFLNGTLKEEVYVAQPDMFVDPGHPKKVYRLMKALYGLKQALRAWYDELLKFLTSKGFTKGPQIYQSPRGIFINQAKYALEILHKHGMEKGESIGTPMAMKPKLDADLNGNPVDQTDYRSKIGSLMYLTSSRPYIVQAIFFCARYQSRPTEKHLKEMLITPDALILKSTSGELEVLAKESA</sequence>
<name>A0A6L2NHW4_TANCI</name>
<feature type="region of interest" description="Disordered" evidence="3">
    <location>
        <begin position="561"/>
        <end position="590"/>
    </location>
</feature>
<dbReference type="PANTHER" id="PTHR42648:SF18">
    <property type="entry name" value="RETROTRANSPOSON, UNCLASSIFIED-LIKE PROTEIN"/>
    <property type="match status" value="1"/>
</dbReference>
<dbReference type="Pfam" id="PF07727">
    <property type="entry name" value="RVT_2"/>
    <property type="match status" value="2"/>
</dbReference>
<dbReference type="EMBL" id="BKCJ010009177">
    <property type="protein sequence ID" value="GEU85773.1"/>
    <property type="molecule type" value="Genomic_DNA"/>
</dbReference>
<evidence type="ECO:0000256" key="2">
    <source>
        <dbReference type="ARBA" id="ARBA00022801"/>
    </source>
</evidence>
<evidence type="ECO:0000259" key="4">
    <source>
        <dbReference type="SMART" id="SM00343"/>
    </source>
</evidence>
<dbReference type="GO" id="GO:0003676">
    <property type="term" value="F:nucleic acid binding"/>
    <property type="evidence" value="ECO:0007669"/>
    <property type="project" value="InterPro"/>
</dbReference>
<proteinExistence type="predicted"/>
<dbReference type="Gene3D" id="3.30.420.10">
    <property type="entry name" value="Ribonuclease H-like superfamily/Ribonuclease H"/>
    <property type="match status" value="1"/>
</dbReference>
<protein>
    <recommendedName>
        <fullName evidence="4">CCHC-type domain-containing protein</fullName>
    </recommendedName>
</protein>
<evidence type="ECO:0000256" key="3">
    <source>
        <dbReference type="SAM" id="MobiDB-lite"/>
    </source>
</evidence>
<dbReference type="InterPro" id="IPR012337">
    <property type="entry name" value="RNaseH-like_sf"/>
</dbReference>
<dbReference type="InterPro" id="IPR013103">
    <property type="entry name" value="RVT_2"/>
</dbReference>
<dbReference type="InterPro" id="IPR036875">
    <property type="entry name" value="Znf_CCHC_sf"/>
</dbReference>
<accession>A0A6L2NHW4</accession>
<dbReference type="SUPFAM" id="SSF53098">
    <property type="entry name" value="Ribonuclease H-like"/>
    <property type="match status" value="1"/>
</dbReference>
<evidence type="ECO:0000256" key="1">
    <source>
        <dbReference type="ARBA" id="ARBA00022723"/>
    </source>
</evidence>